<protein>
    <submittedName>
        <fullName evidence="1">Uncharacterized protein</fullName>
    </submittedName>
</protein>
<dbReference type="AlphaFoldDB" id="A0AAD4Q849"/>
<keyword evidence="2" id="KW-1185">Reference proteome</keyword>
<evidence type="ECO:0000313" key="2">
    <source>
        <dbReference type="Proteomes" id="UP001201163"/>
    </source>
</evidence>
<organism evidence="1 2">
    <name type="scientific">Lactarius akahatsu</name>
    <dbReference type="NCBI Taxonomy" id="416441"/>
    <lineage>
        <taxon>Eukaryota</taxon>
        <taxon>Fungi</taxon>
        <taxon>Dikarya</taxon>
        <taxon>Basidiomycota</taxon>
        <taxon>Agaricomycotina</taxon>
        <taxon>Agaricomycetes</taxon>
        <taxon>Russulales</taxon>
        <taxon>Russulaceae</taxon>
        <taxon>Lactarius</taxon>
    </lineage>
</organism>
<accession>A0AAD4Q849</accession>
<evidence type="ECO:0000313" key="1">
    <source>
        <dbReference type="EMBL" id="KAH8979037.1"/>
    </source>
</evidence>
<reference evidence="1" key="1">
    <citation type="submission" date="2022-01" db="EMBL/GenBank/DDBJ databases">
        <title>Comparative genomics reveals a dynamic genome evolution in the ectomycorrhizal milk-cap (Lactarius) mushrooms.</title>
        <authorList>
            <consortium name="DOE Joint Genome Institute"/>
            <person name="Lebreton A."/>
            <person name="Tang N."/>
            <person name="Kuo A."/>
            <person name="LaButti K."/>
            <person name="Drula E."/>
            <person name="Barry K."/>
            <person name="Clum A."/>
            <person name="Lipzen A."/>
            <person name="Mousain D."/>
            <person name="Ng V."/>
            <person name="Wang R."/>
            <person name="Wang X."/>
            <person name="Dai Y."/>
            <person name="Henrissat B."/>
            <person name="Grigoriev I.V."/>
            <person name="Guerin-Laguette A."/>
            <person name="Yu F."/>
            <person name="Martin F.M."/>
        </authorList>
    </citation>
    <scope>NUCLEOTIDE SEQUENCE</scope>
    <source>
        <strain evidence="1">QP</strain>
    </source>
</reference>
<gene>
    <name evidence="1" type="ORF">EDB92DRAFT_1906240</name>
</gene>
<name>A0AAD4Q849_9AGAM</name>
<proteinExistence type="predicted"/>
<sequence length="210" mass="23386">MMMISVGLSFSGASLHVSRFTHVDQPEGLHRSGTPRTIGYMFFSFSCGDGTSCIGSHRRMFQGEPDDEDGTEANTEAVREYHKDGEITRMMRPRFGETKGGQVQDSEVPGDPCLVLLFDFPCSCQVRHTTCPFQTGLFDAQYISDSEDAAHFFGRSSTARQYADIAERSGCEFGDGHARRSNFVALLSRWCQRIARTIIHKPLIQIPSTS</sequence>
<dbReference type="EMBL" id="JAKELL010000187">
    <property type="protein sequence ID" value="KAH8979037.1"/>
    <property type="molecule type" value="Genomic_DNA"/>
</dbReference>
<comment type="caution">
    <text evidence="1">The sequence shown here is derived from an EMBL/GenBank/DDBJ whole genome shotgun (WGS) entry which is preliminary data.</text>
</comment>
<dbReference type="Proteomes" id="UP001201163">
    <property type="component" value="Unassembled WGS sequence"/>
</dbReference>